<organism evidence="1">
    <name type="scientific">Anaplasma phagocytophilum</name>
    <name type="common">Ehrlichia phagocytophila</name>
    <dbReference type="NCBI Taxonomy" id="948"/>
    <lineage>
        <taxon>Bacteria</taxon>
        <taxon>Pseudomonadati</taxon>
        <taxon>Pseudomonadota</taxon>
        <taxon>Alphaproteobacteria</taxon>
        <taxon>Rickettsiales</taxon>
        <taxon>Anaplasmataceae</taxon>
        <taxon>Anaplasma</taxon>
        <taxon>phagocytophilum group</taxon>
    </lineage>
</organism>
<accession>Q6Y7I7</accession>
<evidence type="ECO:0000313" key="1">
    <source>
        <dbReference type="EMBL" id="AAO31997.1"/>
    </source>
</evidence>
<sequence length="173" mass="17947">AKELAYDVVTGQTDNLAAALAKTSGKDIVQFAKALGITSSTIDGKICTGNHAKGGDSGTTLSRNLTSENNTAQCSGFNAKQGAMTFSEFAETLGLEDGKYWPTGGYANSSTPTMNAQNSNAKAVAKDLVQELTPEEKTIVAGLLAKTIEGGEVIEIRAVSSTSVMVNACYDLL</sequence>
<proteinExistence type="predicted"/>
<dbReference type="AlphaFoldDB" id="Q6Y7I7"/>
<name>Q6Y7I7_ANAPH</name>
<protein>
    <submittedName>
        <fullName evidence="1">p44 paralog</fullName>
    </submittedName>
</protein>
<dbReference type="EMBL" id="AY176526">
    <property type="protein sequence ID" value="AAO31997.1"/>
    <property type="molecule type" value="Genomic_DNA"/>
</dbReference>
<reference evidence="1" key="1">
    <citation type="journal article" date="2004" name="Microbiology">
        <title>Groupings of highly similar major surface protein (p44)-encoding paralogues: a potential index of genetic diversity amongst isolates of Anaplasma phagocytophilum.</title>
        <authorList>
            <person name="Casey A.N."/>
            <person name="Birtles R.J."/>
            <person name="Radford A.D."/>
            <person name="Bown K.J."/>
            <person name="French N.P."/>
            <person name="Woldehiwet Z."/>
            <person name="Ogden N.H."/>
        </authorList>
    </citation>
    <scope>NUCLEOTIDE SEQUENCE</scope>
    <source>
        <strain evidence="1">Cairn</strain>
    </source>
</reference>
<feature type="non-terminal residue" evidence="1">
    <location>
        <position position="173"/>
    </location>
</feature>
<feature type="non-terminal residue" evidence="1">
    <location>
        <position position="1"/>
    </location>
</feature>